<reference evidence="1 2" key="1">
    <citation type="submission" date="2019-10" db="EMBL/GenBank/DDBJ databases">
        <title>Nocardia macrotermitis sp. nov. and Nocardia aurantia sp. nov., isolated from the gut of fungus growing-termite Macrotermes natalensis.</title>
        <authorList>
            <person name="Benndorf R."/>
            <person name="Schwitalla J."/>
            <person name="Martin K."/>
            <person name="De Beer W."/>
            <person name="Kaster A.-K."/>
            <person name="Vollmers J."/>
            <person name="Poulsen M."/>
            <person name="Beemelmanns C."/>
        </authorList>
    </citation>
    <scope>NUCLEOTIDE SEQUENCE [LARGE SCALE GENOMIC DNA]</scope>
    <source>
        <strain evidence="1 2">RB20</strain>
    </source>
</reference>
<name>A0A7K0D338_9NOCA</name>
<dbReference type="Proteomes" id="UP000438448">
    <property type="component" value="Unassembled WGS sequence"/>
</dbReference>
<sequence>MSNCTKCHRHLNECQDCRGGRAGQSPLGDALHCRNCKDTGLVCNEHGGHWQ</sequence>
<dbReference type="RefSeq" id="WP_153410922.1">
    <property type="nucleotide sequence ID" value="NZ_WEGK01000006.1"/>
</dbReference>
<dbReference type="EMBL" id="WEGK01000006">
    <property type="protein sequence ID" value="MQY20140.1"/>
    <property type="molecule type" value="Genomic_DNA"/>
</dbReference>
<evidence type="ECO:0000313" key="2">
    <source>
        <dbReference type="Proteomes" id="UP000438448"/>
    </source>
</evidence>
<organism evidence="1 2">
    <name type="scientific">Nocardia macrotermitis</name>
    <dbReference type="NCBI Taxonomy" id="2585198"/>
    <lineage>
        <taxon>Bacteria</taxon>
        <taxon>Bacillati</taxon>
        <taxon>Actinomycetota</taxon>
        <taxon>Actinomycetes</taxon>
        <taxon>Mycobacteriales</taxon>
        <taxon>Nocardiaceae</taxon>
        <taxon>Nocardia</taxon>
    </lineage>
</organism>
<comment type="caution">
    <text evidence="1">The sequence shown here is derived from an EMBL/GenBank/DDBJ whole genome shotgun (WGS) entry which is preliminary data.</text>
</comment>
<dbReference type="OrthoDB" id="5197297at2"/>
<proteinExistence type="predicted"/>
<dbReference type="AlphaFoldDB" id="A0A7K0D338"/>
<keyword evidence="2" id="KW-1185">Reference proteome</keyword>
<protein>
    <submittedName>
        <fullName evidence="1">Uncharacterized protein</fullName>
    </submittedName>
</protein>
<accession>A0A7K0D338</accession>
<evidence type="ECO:0000313" key="1">
    <source>
        <dbReference type="EMBL" id="MQY20140.1"/>
    </source>
</evidence>
<gene>
    <name evidence="1" type="ORF">NRB20_32360</name>
</gene>